<gene>
    <name evidence="1" type="ORF">QUG02_20785</name>
</gene>
<dbReference type="Proteomes" id="UP001224139">
    <property type="component" value="Unassembled WGS sequence"/>
</dbReference>
<dbReference type="PROSITE" id="PS51257">
    <property type="entry name" value="PROKAR_LIPOPROTEIN"/>
    <property type="match status" value="1"/>
</dbReference>
<accession>A0ABT7RD85</accession>
<dbReference type="EMBL" id="JAUCFG010000002">
    <property type="protein sequence ID" value="MDM5440504.1"/>
    <property type="molecule type" value="Genomic_DNA"/>
</dbReference>
<evidence type="ECO:0000313" key="2">
    <source>
        <dbReference type="Proteomes" id="UP001224139"/>
    </source>
</evidence>
<dbReference type="RefSeq" id="WP_289360276.1">
    <property type="nucleotide sequence ID" value="NZ_JAUCFG010000002.1"/>
</dbReference>
<name>A0ABT7RD85_9BACI</name>
<proteinExistence type="predicted"/>
<organism evidence="1 2">
    <name type="scientific">Bacillus hominis</name>
    <dbReference type="NCBI Taxonomy" id="2817478"/>
    <lineage>
        <taxon>Bacteria</taxon>
        <taxon>Bacillati</taxon>
        <taxon>Bacillota</taxon>
        <taxon>Bacilli</taxon>
        <taxon>Bacillales</taxon>
        <taxon>Bacillaceae</taxon>
        <taxon>Bacillus</taxon>
        <taxon>Bacillus cereus group</taxon>
    </lineage>
</organism>
<evidence type="ECO:0000313" key="1">
    <source>
        <dbReference type="EMBL" id="MDM5440504.1"/>
    </source>
</evidence>
<sequence>MSGFTRKLGGAMLIGLLLVGCESTEEHVEKKTVAKKTEERVQITNEEERAVQGVIEAFVRTTNEKNITEHMALFSSKMIGAEDLKTRKEAAFQKGNKKIELEHMNMKALKEGLVIVEAEEKEVDGEVSLQKKTQYALGKEEEQWKIEEVRTIEKK</sequence>
<protein>
    <recommendedName>
        <fullName evidence="3">Lipoprotein</fullName>
    </recommendedName>
</protein>
<keyword evidence="2" id="KW-1185">Reference proteome</keyword>
<evidence type="ECO:0008006" key="3">
    <source>
        <dbReference type="Google" id="ProtNLM"/>
    </source>
</evidence>
<reference evidence="1 2" key="1">
    <citation type="submission" date="2023-06" db="EMBL/GenBank/DDBJ databases">
        <title>Comparative genomics of Bacillaceae isolates and their secondary metabolite potential.</title>
        <authorList>
            <person name="Song L."/>
            <person name="Nielsen L.J."/>
            <person name="Mohite O."/>
            <person name="Xu X."/>
            <person name="Weber T."/>
            <person name="Kovacs A.T."/>
        </authorList>
    </citation>
    <scope>NUCLEOTIDE SEQUENCE [LARGE SCALE GENOMIC DNA]</scope>
    <source>
        <strain evidence="1 2">DX2.1</strain>
    </source>
</reference>
<comment type="caution">
    <text evidence="1">The sequence shown here is derived from an EMBL/GenBank/DDBJ whole genome shotgun (WGS) entry which is preliminary data.</text>
</comment>